<feature type="region of interest" description="Disordered" evidence="2">
    <location>
        <begin position="121"/>
        <end position="191"/>
    </location>
</feature>
<evidence type="ECO:0000256" key="1">
    <source>
        <dbReference type="SAM" id="Coils"/>
    </source>
</evidence>
<feature type="coiled-coil region" evidence="1">
    <location>
        <begin position="86"/>
        <end position="117"/>
    </location>
</feature>
<gene>
    <name evidence="4" type="ORF">EC973_002162</name>
</gene>
<protein>
    <submittedName>
        <fullName evidence="4">Uncharacterized protein</fullName>
    </submittedName>
</protein>
<feature type="compositionally biased region" description="Basic residues" evidence="2">
    <location>
        <begin position="149"/>
        <end position="162"/>
    </location>
</feature>
<dbReference type="AlphaFoldDB" id="A0A8H7BIN9"/>
<feature type="transmembrane region" description="Helical" evidence="3">
    <location>
        <begin position="9"/>
        <end position="29"/>
    </location>
</feature>
<dbReference type="EMBL" id="JABAYA010000159">
    <property type="protein sequence ID" value="KAF7723224.1"/>
    <property type="molecule type" value="Genomic_DNA"/>
</dbReference>
<keyword evidence="5" id="KW-1185">Reference proteome</keyword>
<evidence type="ECO:0000256" key="3">
    <source>
        <dbReference type="SAM" id="Phobius"/>
    </source>
</evidence>
<feature type="compositionally biased region" description="Polar residues" evidence="2">
    <location>
        <begin position="166"/>
        <end position="177"/>
    </location>
</feature>
<reference evidence="4" key="1">
    <citation type="submission" date="2020-01" db="EMBL/GenBank/DDBJ databases">
        <title>Genome Sequencing of Three Apophysomyces-Like Fungal Strains Confirms a Novel Fungal Genus in the Mucoromycota with divergent Burkholderia-like Endosymbiotic Bacteria.</title>
        <authorList>
            <person name="Stajich J.E."/>
            <person name="Macias A.M."/>
            <person name="Carter-House D."/>
            <person name="Lovett B."/>
            <person name="Kasson L.R."/>
            <person name="Berry K."/>
            <person name="Grigoriev I."/>
            <person name="Chang Y."/>
            <person name="Spatafora J."/>
            <person name="Kasson M.T."/>
        </authorList>
    </citation>
    <scope>NUCLEOTIDE SEQUENCE</scope>
    <source>
        <strain evidence="4">NRRL A-21654</strain>
    </source>
</reference>
<dbReference type="Proteomes" id="UP000605846">
    <property type="component" value="Unassembled WGS sequence"/>
</dbReference>
<keyword evidence="3" id="KW-0472">Membrane</keyword>
<keyword evidence="1" id="KW-0175">Coiled coil</keyword>
<evidence type="ECO:0000256" key="2">
    <source>
        <dbReference type="SAM" id="MobiDB-lite"/>
    </source>
</evidence>
<evidence type="ECO:0000313" key="5">
    <source>
        <dbReference type="Proteomes" id="UP000605846"/>
    </source>
</evidence>
<keyword evidence="3" id="KW-1133">Transmembrane helix</keyword>
<sequence>MLNTEKTTIMLDAMMLCPGILLSFIRKAMSLLWSYVCGPWKYLWAAFEIFSPFLLFILGAASCGLVVGGFAGFTAEAISAILITPKEKEEEEGREQIKHLDTEEEELEQQLTALIEQSIAPSSLSPSSPPPSSSSSSSSSVPPPAIIKKERKPISTRRHKSRYIQVVQNRSRTIASNHDSDWTDEDDDNKN</sequence>
<name>A0A8H7BIN9_9FUNG</name>
<proteinExistence type="predicted"/>
<dbReference type="OrthoDB" id="2270199at2759"/>
<keyword evidence="3" id="KW-0812">Transmembrane</keyword>
<feature type="transmembrane region" description="Helical" evidence="3">
    <location>
        <begin position="49"/>
        <end position="73"/>
    </location>
</feature>
<comment type="caution">
    <text evidence="4">The sequence shown here is derived from an EMBL/GenBank/DDBJ whole genome shotgun (WGS) entry which is preliminary data.</text>
</comment>
<evidence type="ECO:0000313" key="4">
    <source>
        <dbReference type="EMBL" id="KAF7723224.1"/>
    </source>
</evidence>
<feature type="compositionally biased region" description="Acidic residues" evidence="2">
    <location>
        <begin position="182"/>
        <end position="191"/>
    </location>
</feature>
<organism evidence="4 5">
    <name type="scientific">Apophysomyces ossiformis</name>
    <dbReference type="NCBI Taxonomy" id="679940"/>
    <lineage>
        <taxon>Eukaryota</taxon>
        <taxon>Fungi</taxon>
        <taxon>Fungi incertae sedis</taxon>
        <taxon>Mucoromycota</taxon>
        <taxon>Mucoromycotina</taxon>
        <taxon>Mucoromycetes</taxon>
        <taxon>Mucorales</taxon>
        <taxon>Mucorineae</taxon>
        <taxon>Mucoraceae</taxon>
        <taxon>Apophysomyces</taxon>
    </lineage>
</organism>
<accession>A0A8H7BIN9</accession>